<dbReference type="GO" id="GO:0006654">
    <property type="term" value="P:phosphatidic acid biosynthetic process"/>
    <property type="evidence" value="ECO:0007669"/>
    <property type="project" value="TreeGrafter"/>
</dbReference>
<evidence type="ECO:0000313" key="4">
    <source>
        <dbReference type="EMBL" id="TLS35946.1"/>
    </source>
</evidence>
<evidence type="ECO:0000256" key="1">
    <source>
        <dbReference type="ARBA" id="ARBA00022679"/>
    </source>
</evidence>
<dbReference type="PANTHER" id="PTHR10434:SF11">
    <property type="entry name" value="1-ACYL-SN-GLYCEROL-3-PHOSPHATE ACYLTRANSFERASE"/>
    <property type="match status" value="1"/>
</dbReference>
<dbReference type="EMBL" id="SWLG01000015">
    <property type="protein sequence ID" value="TLS35946.1"/>
    <property type="molecule type" value="Genomic_DNA"/>
</dbReference>
<accession>A0A5R9F0I7</accession>
<proteinExistence type="predicted"/>
<evidence type="ECO:0000313" key="5">
    <source>
        <dbReference type="Proteomes" id="UP000308230"/>
    </source>
</evidence>
<dbReference type="CDD" id="cd07989">
    <property type="entry name" value="LPLAT_AGPAT-like"/>
    <property type="match status" value="1"/>
</dbReference>
<dbReference type="InterPro" id="IPR002123">
    <property type="entry name" value="Plipid/glycerol_acylTrfase"/>
</dbReference>
<dbReference type="SMART" id="SM00563">
    <property type="entry name" value="PlsC"/>
    <property type="match status" value="1"/>
</dbReference>
<dbReference type="OrthoDB" id="9803035at2"/>
<keyword evidence="2 4" id="KW-0012">Acyltransferase</keyword>
<reference evidence="4 5" key="1">
    <citation type="submission" date="2019-04" db="EMBL/GenBank/DDBJ databases">
        <title>Bacillus caeni sp. nov., a bacterium isolated from mangrove sediment.</title>
        <authorList>
            <person name="Huang H."/>
            <person name="Mo K."/>
            <person name="Hu Y."/>
        </authorList>
    </citation>
    <scope>NUCLEOTIDE SEQUENCE [LARGE SCALE GENOMIC DNA]</scope>
    <source>
        <strain evidence="4 5">HB172195</strain>
    </source>
</reference>
<evidence type="ECO:0000256" key="2">
    <source>
        <dbReference type="ARBA" id="ARBA00023315"/>
    </source>
</evidence>
<dbReference type="GO" id="GO:0003841">
    <property type="term" value="F:1-acylglycerol-3-phosphate O-acyltransferase activity"/>
    <property type="evidence" value="ECO:0007669"/>
    <property type="project" value="TreeGrafter"/>
</dbReference>
<dbReference type="AlphaFoldDB" id="A0A5R9F0I7"/>
<evidence type="ECO:0000259" key="3">
    <source>
        <dbReference type="SMART" id="SM00563"/>
    </source>
</evidence>
<name>A0A5R9F0I7_9BACL</name>
<keyword evidence="1 4" id="KW-0808">Transferase</keyword>
<dbReference type="Proteomes" id="UP000308230">
    <property type="component" value="Unassembled WGS sequence"/>
</dbReference>
<sequence>MTLYDIGKGLFKGYFKLFNRIEVEGLENVPVSKGVLLCSNHINNLDPPLVGVACPRQVHFMAKAELFDIPVLGAAVRNVGAFPVKRGMGDKQALRSGMEILSNEGVLGLFPEGTRSKTGKLGKGLSGAGFFAVRPGVLVVPCAITGSYKPFQTVKITFGNPMDLSLLKEEKGAAKKATEVIMNEIQELLDKEAQKDLK</sequence>
<protein>
    <submittedName>
        <fullName evidence="4">1-acyl-sn-glycerol-3-phosphate acyltransferase</fullName>
    </submittedName>
</protein>
<dbReference type="SUPFAM" id="SSF69593">
    <property type="entry name" value="Glycerol-3-phosphate (1)-acyltransferase"/>
    <property type="match status" value="1"/>
</dbReference>
<organism evidence="4 5">
    <name type="scientific">Exobacillus caeni</name>
    <dbReference type="NCBI Taxonomy" id="2574798"/>
    <lineage>
        <taxon>Bacteria</taxon>
        <taxon>Bacillati</taxon>
        <taxon>Bacillota</taxon>
        <taxon>Bacilli</taxon>
        <taxon>Bacillales</taxon>
        <taxon>Guptibacillaceae</taxon>
        <taxon>Exobacillus</taxon>
    </lineage>
</organism>
<comment type="caution">
    <text evidence="4">The sequence shown here is derived from an EMBL/GenBank/DDBJ whole genome shotgun (WGS) entry which is preliminary data.</text>
</comment>
<dbReference type="RefSeq" id="WP_138128383.1">
    <property type="nucleotide sequence ID" value="NZ_SWLG01000015.1"/>
</dbReference>
<dbReference type="PANTHER" id="PTHR10434">
    <property type="entry name" value="1-ACYL-SN-GLYCEROL-3-PHOSPHATE ACYLTRANSFERASE"/>
    <property type="match status" value="1"/>
</dbReference>
<feature type="domain" description="Phospholipid/glycerol acyltransferase" evidence="3">
    <location>
        <begin position="35"/>
        <end position="147"/>
    </location>
</feature>
<dbReference type="Pfam" id="PF01553">
    <property type="entry name" value="Acyltransferase"/>
    <property type="match status" value="1"/>
</dbReference>
<keyword evidence="5" id="KW-1185">Reference proteome</keyword>
<gene>
    <name evidence="4" type="ORF">FCL54_18265</name>
</gene>